<feature type="transmembrane region" description="Helical" evidence="1">
    <location>
        <begin position="116"/>
        <end position="134"/>
    </location>
</feature>
<feature type="transmembrane region" description="Helical" evidence="1">
    <location>
        <begin position="402"/>
        <end position="422"/>
    </location>
</feature>
<feature type="transmembrane region" description="Helical" evidence="1">
    <location>
        <begin position="238"/>
        <end position="257"/>
    </location>
</feature>
<dbReference type="Proteomes" id="UP000274661">
    <property type="component" value="Unassembled WGS sequence"/>
</dbReference>
<feature type="transmembrane region" description="Helical" evidence="1">
    <location>
        <begin position="87"/>
        <end position="104"/>
    </location>
</feature>
<keyword evidence="1" id="KW-1133">Transmembrane helix</keyword>
<dbReference type="AlphaFoldDB" id="A0A3R9YNW6"/>
<evidence type="ECO:0008006" key="4">
    <source>
        <dbReference type="Google" id="ProtNLM"/>
    </source>
</evidence>
<dbReference type="RefSeq" id="WP_126719964.1">
    <property type="nucleotide sequence ID" value="NZ_RWJF01000001.1"/>
</dbReference>
<feature type="transmembrane region" description="Helical" evidence="1">
    <location>
        <begin position="269"/>
        <end position="300"/>
    </location>
</feature>
<reference evidence="2 3" key="1">
    <citation type="submission" date="2018-12" db="EMBL/GenBank/DDBJ databases">
        <title>Sphingomonas sp. HMF7854 Genome sequencing and assembly.</title>
        <authorList>
            <person name="Cha I."/>
            <person name="Kang H."/>
            <person name="Kim H."/>
            <person name="Kang J."/>
            <person name="Joh K."/>
        </authorList>
    </citation>
    <scope>NUCLEOTIDE SEQUENCE [LARGE SCALE GENOMIC DNA]</scope>
    <source>
        <strain evidence="2 3">HMF7854</strain>
    </source>
</reference>
<feature type="transmembrane region" description="Helical" evidence="1">
    <location>
        <begin position="371"/>
        <end position="390"/>
    </location>
</feature>
<name>A0A3R9YNW6_9SPHN</name>
<feature type="transmembrane region" description="Helical" evidence="1">
    <location>
        <begin position="59"/>
        <end position="81"/>
    </location>
</feature>
<dbReference type="EMBL" id="RWJF01000001">
    <property type="protein sequence ID" value="RST32023.1"/>
    <property type="molecule type" value="Genomic_DNA"/>
</dbReference>
<organism evidence="2 3">
    <name type="scientific">Sphingomonas ginkgonis</name>
    <dbReference type="NCBI Taxonomy" id="2315330"/>
    <lineage>
        <taxon>Bacteria</taxon>
        <taxon>Pseudomonadati</taxon>
        <taxon>Pseudomonadota</taxon>
        <taxon>Alphaproteobacteria</taxon>
        <taxon>Sphingomonadales</taxon>
        <taxon>Sphingomonadaceae</taxon>
        <taxon>Sphingomonas</taxon>
    </lineage>
</organism>
<evidence type="ECO:0000256" key="1">
    <source>
        <dbReference type="SAM" id="Phobius"/>
    </source>
</evidence>
<feature type="transmembrane region" description="Helical" evidence="1">
    <location>
        <begin position="165"/>
        <end position="190"/>
    </location>
</feature>
<keyword evidence="1" id="KW-0472">Membrane</keyword>
<proteinExistence type="predicted"/>
<sequence>MIGLHDKHIRRRAAAPAGGSVAFPTGRLSTFRRNAPLAPSELAADTAAPPALRELGWPALVLVFLGSCYNALLAIVNAHAVSVSTPMVVASEMLILAAAMFFIVSARPRPGDTAPIAFLAFFVLNAVALSLINGGFYVDMARNVAIMAVFMLLGVRTSRKTLDRVFLLVAVLVFAALALEIISTPAYAAFFKPALYYANTRGIEQFELDEIGLFRNTLSFEGRFALANLVDHRTASLFLEQVSLANFSTVICMFLLIEWHRLNKRWRGFLILLVGLILITNNTRTGLFLALATPVVYFLAPKLSRPVNLLFIPVGFVAAAIMAHIAPDEQGDNLVGRLSLTYRTLTSMDMSGLLGGEVFDANGFHDSGYTYVIYACSIFGMLVLWLFLAFATAAERPEQKRLLLITNLYFALNLLTGSSAIFSMKVASLLWLLVGVVARGAEPVVAEPAAGDEQADADAAPPPARYNVLGANVSRYRAAAPFK</sequence>
<evidence type="ECO:0000313" key="3">
    <source>
        <dbReference type="Proteomes" id="UP000274661"/>
    </source>
</evidence>
<comment type="caution">
    <text evidence="2">The sequence shown here is derived from an EMBL/GenBank/DDBJ whole genome shotgun (WGS) entry which is preliminary data.</text>
</comment>
<keyword evidence="1" id="KW-0812">Transmembrane</keyword>
<keyword evidence="3" id="KW-1185">Reference proteome</keyword>
<protein>
    <recommendedName>
        <fullName evidence="4">Polymerase</fullName>
    </recommendedName>
</protein>
<accession>A0A3R9YNW6</accession>
<dbReference type="OrthoDB" id="7570741at2"/>
<feature type="transmembrane region" description="Helical" evidence="1">
    <location>
        <begin position="306"/>
        <end position="326"/>
    </location>
</feature>
<evidence type="ECO:0000313" key="2">
    <source>
        <dbReference type="EMBL" id="RST32023.1"/>
    </source>
</evidence>
<gene>
    <name evidence="2" type="ORF">HMF7854_15120</name>
</gene>